<comment type="similarity">
    <text evidence="2">Belongs to the amidase family.</text>
</comment>
<evidence type="ECO:0000259" key="4">
    <source>
        <dbReference type="Pfam" id="PF01425"/>
    </source>
</evidence>
<evidence type="ECO:0000256" key="2">
    <source>
        <dbReference type="ARBA" id="ARBA00009199"/>
    </source>
</evidence>
<evidence type="ECO:0000256" key="1">
    <source>
        <dbReference type="ARBA" id="ARBA00001311"/>
    </source>
</evidence>
<dbReference type="Gene3D" id="3.90.1300.10">
    <property type="entry name" value="Amidase signature (AS) domain"/>
    <property type="match status" value="1"/>
</dbReference>
<dbReference type="Pfam" id="PF01425">
    <property type="entry name" value="Amidase"/>
    <property type="match status" value="1"/>
</dbReference>
<keyword evidence="6" id="KW-1185">Reference proteome</keyword>
<dbReference type="InterPro" id="IPR036928">
    <property type="entry name" value="AS_sf"/>
</dbReference>
<dbReference type="EC" id="3.5.1.4" evidence="3"/>
<dbReference type="AlphaFoldDB" id="A0A2A2WLZ5"/>
<sequence length="493" mass="51084">MTTSLTALELSQRFRSGALSPVDAAVDALEAIERVDGEINAFCHVDRAETLAAARRSEDRYRQGAPLSPLDGVPTSIKDIFYTRGVPTLRGSRLLARKDGAADPASWPDDAPVTSAVHEAGCVVIGKTTTPEFAWKGVTDNTLTGITRNPHDTDLTPGGSSGGASAAVAAGLGQLALGTDGGGSVRIPAAFCGIVALKPTYGVIPMFPSSPFGTLAHAGPMTRTVADTAAFMDALLRPDPRDWSAVPARATTPGPGGYLAAATEGAGNSAGDRPLEGLRVAYSRDLGFGTNDPEVEREVTRAVDVLASLGARVDSVDPGVADPVDAFHVLWFAGLAAVLAPHGPDAIDHVDPSMREALGRYHDYSAADYLDAVAVRMALGARMADFHQGYDILITPTTPIPAFAAGSDVPPAWHSPDWTSWTPYTYPFNMTQQPALSVPCGTTDAGLPVGIQIVGARFDDRLVVRVGAALEAALGQVVPAPRIHASPAGSAGG</sequence>
<dbReference type="RefSeq" id="WP_095719062.1">
    <property type="nucleotide sequence ID" value="NZ_NTGA01000027.1"/>
</dbReference>
<dbReference type="EMBL" id="NTGA01000027">
    <property type="protein sequence ID" value="PAY22217.1"/>
    <property type="molecule type" value="Genomic_DNA"/>
</dbReference>
<reference evidence="6" key="1">
    <citation type="submission" date="2017-09" db="EMBL/GenBank/DDBJ databases">
        <authorList>
            <person name="Zhang Y."/>
            <person name="Huang X."/>
            <person name="Liu J."/>
            <person name="Lu L."/>
            <person name="Peng K."/>
        </authorList>
    </citation>
    <scope>NUCLEOTIDE SEQUENCE [LARGE SCALE GENOMIC DNA]</scope>
    <source>
        <strain evidence="6">S-XJ-1</strain>
    </source>
</reference>
<evidence type="ECO:0000313" key="6">
    <source>
        <dbReference type="Proteomes" id="UP000218810"/>
    </source>
</evidence>
<evidence type="ECO:0000313" key="5">
    <source>
        <dbReference type="EMBL" id="PAY22217.1"/>
    </source>
</evidence>
<organism evidence="5 6">
    <name type="scientific">Dietzia natronolimnaea</name>
    <dbReference type="NCBI Taxonomy" id="161920"/>
    <lineage>
        <taxon>Bacteria</taxon>
        <taxon>Bacillati</taxon>
        <taxon>Actinomycetota</taxon>
        <taxon>Actinomycetes</taxon>
        <taxon>Mycobacteriales</taxon>
        <taxon>Dietziaceae</taxon>
        <taxon>Dietzia</taxon>
    </lineage>
</organism>
<dbReference type="PROSITE" id="PS00571">
    <property type="entry name" value="AMIDASES"/>
    <property type="match status" value="1"/>
</dbReference>
<dbReference type="Proteomes" id="UP000218810">
    <property type="component" value="Unassembled WGS sequence"/>
</dbReference>
<dbReference type="InterPro" id="IPR000120">
    <property type="entry name" value="Amidase"/>
</dbReference>
<gene>
    <name evidence="5" type="ORF">CEY15_14685</name>
</gene>
<dbReference type="PANTHER" id="PTHR11895:SF7">
    <property type="entry name" value="GLUTAMYL-TRNA(GLN) AMIDOTRANSFERASE SUBUNIT A, MITOCHONDRIAL"/>
    <property type="match status" value="1"/>
</dbReference>
<name>A0A2A2WLZ5_9ACTN</name>
<accession>A0A2A2WLZ5</accession>
<dbReference type="SUPFAM" id="SSF75304">
    <property type="entry name" value="Amidase signature (AS) enzymes"/>
    <property type="match status" value="1"/>
</dbReference>
<feature type="domain" description="Amidase" evidence="4">
    <location>
        <begin position="28"/>
        <end position="463"/>
    </location>
</feature>
<dbReference type="OrthoDB" id="182039at2"/>
<comment type="caution">
    <text evidence="5">The sequence shown here is derived from an EMBL/GenBank/DDBJ whole genome shotgun (WGS) entry which is preliminary data.</text>
</comment>
<evidence type="ECO:0000256" key="3">
    <source>
        <dbReference type="ARBA" id="ARBA00012922"/>
    </source>
</evidence>
<dbReference type="PANTHER" id="PTHR11895">
    <property type="entry name" value="TRANSAMIDASE"/>
    <property type="match status" value="1"/>
</dbReference>
<dbReference type="InterPro" id="IPR023631">
    <property type="entry name" value="Amidase_dom"/>
</dbReference>
<protein>
    <recommendedName>
        <fullName evidence="3">amidase</fullName>
        <ecNumber evidence="3">3.5.1.4</ecNumber>
    </recommendedName>
</protein>
<dbReference type="InterPro" id="IPR020556">
    <property type="entry name" value="Amidase_CS"/>
</dbReference>
<dbReference type="GO" id="GO:0004040">
    <property type="term" value="F:amidase activity"/>
    <property type="evidence" value="ECO:0007669"/>
    <property type="project" value="UniProtKB-EC"/>
</dbReference>
<proteinExistence type="inferred from homology"/>
<dbReference type="NCBIfam" id="NF004815">
    <property type="entry name" value="PRK06169.1"/>
    <property type="match status" value="1"/>
</dbReference>
<comment type="catalytic activity">
    <reaction evidence="1">
        <text>a monocarboxylic acid amide + H2O = a monocarboxylate + NH4(+)</text>
        <dbReference type="Rhea" id="RHEA:12020"/>
        <dbReference type="ChEBI" id="CHEBI:15377"/>
        <dbReference type="ChEBI" id="CHEBI:28938"/>
        <dbReference type="ChEBI" id="CHEBI:35757"/>
        <dbReference type="ChEBI" id="CHEBI:83628"/>
        <dbReference type="EC" id="3.5.1.4"/>
    </reaction>
</comment>